<accession>A0A1G9CB95</accession>
<feature type="compositionally biased region" description="Gly residues" evidence="1">
    <location>
        <begin position="60"/>
        <end position="83"/>
    </location>
</feature>
<proteinExistence type="predicted"/>
<dbReference type="EMBL" id="FNFF01000008">
    <property type="protein sequence ID" value="SDK48952.1"/>
    <property type="molecule type" value="Genomic_DNA"/>
</dbReference>
<evidence type="ECO:0000256" key="1">
    <source>
        <dbReference type="SAM" id="MobiDB-lite"/>
    </source>
</evidence>
<dbReference type="OrthoDB" id="4571710at2"/>
<reference evidence="3 4" key="1">
    <citation type="submission" date="2016-10" db="EMBL/GenBank/DDBJ databases">
        <authorList>
            <person name="de Groot N.N."/>
        </authorList>
    </citation>
    <scope>NUCLEOTIDE SEQUENCE [LARGE SCALE GENOMIC DNA]</scope>
    <source>
        <strain evidence="3 4">CGMCC 4.5727</strain>
    </source>
</reference>
<evidence type="ECO:0000313" key="4">
    <source>
        <dbReference type="Proteomes" id="UP000199155"/>
    </source>
</evidence>
<evidence type="ECO:0008006" key="5">
    <source>
        <dbReference type="Google" id="ProtNLM"/>
    </source>
</evidence>
<keyword evidence="2" id="KW-0472">Membrane</keyword>
<dbReference type="Proteomes" id="UP000199155">
    <property type="component" value="Unassembled WGS sequence"/>
</dbReference>
<dbReference type="AlphaFoldDB" id="A0A1G9CB95"/>
<feature type="transmembrane region" description="Helical" evidence="2">
    <location>
        <begin position="112"/>
        <end position="133"/>
    </location>
</feature>
<name>A0A1G9CB95_9ACTN</name>
<dbReference type="RefSeq" id="WP_093612296.1">
    <property type="nucleotide sequence ID" value="NZ_FNFF01000008.1"/>
</dbReference>
<sequence length="137" mass="14041">MTRSNEIAPQGGGESQVALPDRVYELAPAPGRGRVSAFGEAVTRDGVTVIPVAEIFDFGGATGPDGQGQGRGQGQGSGPGAGAMSGAHPIGYIEIRNGTATYHPLRTPWQRVALPLAALAAGAAVPALVRWLGRWSR</sequence>
<evidence type="ECO:0000313" key="3">
    <source>
        <dbReference type="EMBL" id="SDK48952.1"/>
    </source>
</evidence>
<organism evidence="3 4">
    <name type="scientific">Streptomyces indicus</name>
    <dbReference type="NCBI Taxonomy" id="417292"/>
    <lineage>
        <taxon>Bacteria</taxon>
        <taxon>Bacillati</taxon>
        <taxon>Actinomycetota</taxon>
        <taxon>Actinomycetes</taxon>
        <taxon>Kitasatosporales</taxon>
        <taxon>Streptomycetaceae</taxon>
        <taxon>Streptomyces</taxon>
    </lineage>
</organism>
<keyword evidence="4" id="KW-1185">Reference proteome</keyword>
<gene>
    <name evidence="3" type="ORF">SAMN05421806_10843</name>
</gene>
<keyword evidence="2" id="KW-1133">Transmembrane helix</keyword>
<evidence type="ECO:0000256" key="2">
    <source>
        <dbReference type="SAM" id="Phobius"/>
    </source>
</evidence>
<protein>
    <recommendedName>
        <fullName evidence="5">Sporulation protein YtfJ (Spore_YtfJ)</fullName>
    </recommendedName>
</protein>
<keyword evidence="2" id="KW-0812">Transmembrane</keyword>
<feature type="region of interest" description="Disordered" evidence="1">
    <location>
        <begin position="60"/>
        <end position="85"/>
    </location>
</feature>